<keyword evidence="3" id="KW-1185">Reference proteome</keyword>
<evidence type="ECO:0000313" key="2">
    <source>
        <dbReference type="EMBL" id="OXM85286.1"/>
    </source>
</evidence>
<keyword evidence="1" id="KW-0472">Membrane</keyword>
<accession>A0A229UP88</accession>
<dbReference type="OrthoDB" id="2447941at2"/>
<comment type="caution">
    <text evidence="2">The sequence shown here is derived from an EMBL/GenBank/DDBJ whole genome shotgun (WGS) entry which is preliminary data.</text>
</comment>
<dbReference type="EMBL" id="NMQW01000023">
    <property type="protein sequence ID" value="OXM85286.1"/>
    <property type="molecule type" value="Genomic_DNA"/>
</dbReference>
<feature type="transmembrane region" description="Helical" evidence="1">
    <location>
        <begin position="104"/>
        <end position="123"/>
    </location>
</feature>
<protein>
    <recommendedName>
        <fullName evidence="4">ABC transporter permease</fullName>
    </recommendedName>
</protein>
<feature type="transmembrane region" description="Helical" evidence="1">
    <location>
        <begin position="21"/>
        <end position="44"/>
    </location>
</feature>
<organism evidence="2 3">
    <name type="scientific">Paenibacillus rigui</name>
    <dbReference type="NCBI Taxonomy" id="554312"/>
    <lineage>
        <taxon>Bacteria</taxon>
        <taxon>Bacillati</taxon>
        <taxon>Bacillota</taxon>
        <taxon>Bacilli</taxon>
        <taxon>Bacillales</taxon>
        <taxon>Paenibacillaceae</taxon>
        <taxon>Paenibacillus</taxon>
    </lineage>
</organism>
<dbReference type="Pfam" id="PF05975">
    <property type="entry name" value="EcsB"/>
    <property type="match status" value="1"/>
</dbReference>
<dbReference type="AlphaFoldDB" id="A0A229UP88"/>
<dbReference type="PIRSF" id="PIRSF037259">
    <property type="entry name" value="EcsB_ABC"/>
    <property type="match status" value="1"/>
</dbReference>
<dbReference type="GO" id="GO:0016020">
    <property type="term" value="C:membrane"/>
    <property type="evidence" value="ECO:0007669"/>
    <property type="project" value="InterPro"/>
</dbReference>
<evidence type="ECO:0000313" key="3">
    <source>
        <dbReference type="Proteomes" id="UP000215509"/>
    </source>
</evidence>
<keyword evidence="1" id="KW-0812">Transmembrane</keyword>
<dbReference type="InterPro" id="IPR010288">
    <property type="entry name" value="EcsB_ABC"/>
</dbReference>
<reference evidence="2 3" key="1">
    <citation type="submission" date="2017-07" db="EMBL/GenBank/DDBJ databases">
        <title>Genome sequencing and assembly of Paenibacillus rigui.</title>
        <authorList>
            <person name="Mayilraj S."/>
        </authorList>
    </citation>
    <scope>NUCLEOTIDE SEQUENCE [LARGE SCALE GENOMIC DNA]</scope>
    <source>
        <strain evidence="2 3">JCM 16352</strain>
    </source>
</reference>
<dbReference type="Proteomes" id="UP000215509">
    <property type="component" value="Unassembled WGS sequence"/>
</dbReference>
<feature type="transmembrane region" description="Helical" evidence="1">
    <location>
        <begin position="165"/>
        <end position="183"/>
    </location>
</feature>
<name>A0A229UP88_9BACL</name>
<evidence type="ECO:0000256" key="1">
    <source>
        <dbReference type="SAM" id="Phobius"/>
    </source>
</evidence>
<sequence length="394" mass="45072">MAGKGLYEQRQAHFAKEIRPYVHYAIQGIAMTALIVFFAASIGYKQFLQWVTPDFPWKPAAAGFMLPFLALGRIRTYLREADTIFLLPQQEAMMTYIGSARRKAMVFQSAAVTAAWLAVWPVYAKVTGSGAGAFLALLLAWVLFKAVLLYGKWTEQQMQESRTRLGWSLLRWLWAGTAAYALFSMGPAYGLLLLSIGSLVYLAALRLPRKFTVHWNYLIELELRHQASLYRVLNWFVDVPPLRARARNIKGLPRISSRIPFQKRFSYHYLYSLVFFRSELLGILFRLLVIGVLLIAFITNDWARIVIYVVFSLAGALQLSDLKRYYREHLWHRIYPLPEGLKKQAVGTVRFLVHFIALLVLAVPLLLNPAFSAAWSLGLLLACTAASWLYHRFK</sequence>
<keyword evidence="1" id="KW-1133">Transmembrane helix</keyword>
<proteinExistence type="predicted"/>
<feature type="transmembrane region" description="Helical" evidence="1">
    <location>
        <begin position="56"/>
        <end position="74"/>
    </location>
</feature>
<feature type="transmembrane region" description="Helical" evidence="1">
    <location>
        <begin position="280"/>
        <end position="299"/>
    </location>
</feature>
<evidence type="ECO:0008006" key="4">
    <source>
        <dbReference type="Google" id="ProtNLM"/>
    </source>
</evidence>
<feature type="transmembrane region" description="Helical" evidence="1">
    <location>
        <begin position="129"/>
        <end position="153"/>
    </location>
</feature>
<dbReference type="RefSeq" id="WP_094016052.1">
    <property type="nucleotide sequence ID" value="NZ_NMQW01000023.1"/>
</dbReference>
<feature type="transmembrane region" description="Helical" evidence="1">
    <location>
        <begin position="373"/>
        <end position="390"/>
    </location>
</feature>
<feature type="transmembrane region" description="Helical" evidence="1">
    <location>
        <begin position="347"/>
        <end position="367"/>
    </location>
</feature>
<gene>
    <name evidence="2" type="ORF">CF651_17010</name>
</gene>